<dbReference type="Pfam" id="PF00289">
    <property type="entry name" value="Biotin_carb_N"/>
    <property type="match status" value="1"/>
</dbReference>
<evidence type="ECO:0000256" key="3">
    <source>
        <dbReference type="ARBA" id="ARBA00022598"/>
    </source>
</evidence>
<dbReference type="InterPro" id="IPR051602">
    <property type="entry name" value="ACC_Biotin_Carboxylase"/>
</dbReference>
<accession>A0A0R2MUA5</accession>
<dbReference type="AlphaFoldDB" id="A0A0R2MUA5"/>
<dbReference type="EMBL" id="JQCE01000038">
    <property type="protein sequence ID" value="KRO16428.1"/>
    <property type="molecule type" value="Genomic_DNA"/>
</dbReference>
<keyword evidence="6" id="KW-0464">Manganese</keyword>
<evidence type="ECO:0000259" key="10">
    <source>
        <dbReference type="PROSITE" id="PS50975"/>
    </source>
</evidence>
<dbReference type="FunFam" id="3.40.50.20:FF:000010">
    <property type="entry name" value="Propionyl-CoA carboxylase subunit alpha"/>
    <property type="match status" value="1"/>
</dbReference>
<organism evidence="12 13">
    <name type="scientific">Lacticaseibacillus saniviri JCM 17471 = DSM 24301</name>
    <dbReference type="NCBI Taxonomy" id="1293598"/>
    <lineage>
        <taxon>Bacteria</taxon>
        <taxon>Bacillati</taxon>
        <taxon>Bacillota</taxon>
        <taxon>Bacilli</taxon>
        <taxon>Lactobacillales</taxon>
        <taxon>Lactobacillaceae</taxon>
        <taxon>Lacticaseibacillus</taxon>
    </lineage>
</organism>
<evidence type="ECO:0000256" key="4">
    <source>
        <dbReference type="ARBA" id="ARBA00022741"/>
    </source>
</evidence>
<dbReference type="PROSITE" id="PS00867">
    <property type="entry name" value="CPSASE_2"/>
    <property type="match status" value="1"/>
</dbReference>
<comment type="function">
    <text evidence="1">This protein is a component of the acetyl coenzyme A carboxylase complex; first, biotin carboxylase catalyzes the carboxylation of the carrier protein and then the transcarboxylase transfers the carboxyl group to form malonyl-CoA.</text>
</comment>
<evidence type="ECO:0000256" key="2">
    <source>
        <dbReference type="ARBA" id="ARBA00013263"/>
    </source>
</evidence>
<dbReference type="Pfam" id="PF02785">
    <property type="entry name" value="Biotin_carb_C"/>
    <property type="match status" value="1"/>
</dbReference>
<dbReference type="InterPro" id="IPR011764">
    <property type="entry name" value="Biotin_carboxylation_dom"/>
</dbReference>
<keyword evidence="13" id="KW-1185">Reference proteome</keyword>
<dbReference type="SMART" id="SM00878">
    <property type="entry name" value="Biotin_carb_C"/>
    <property type="match status" value="1"/>
</dbReference>
<evidence type="ECO:0000256" key="8">
    <source>
        <dbReference type="ARBA" id="ARBA00048600"/>
    </source>
</evidence>
<dbReference type="InterPro" id="IPR011761">
    <property type="entry name" value="ATP-grasp"/>
</dbReference>
<dbReference type="PROSITE" id="PS00866">
    <property type="entry name" value="CPSASE_1"/>
    <property type="match status" value="1"/>
</dbReference>
<dbReference type="Pfam" id="PF02786">
    <property type="entry name" value="CPSase_L_D2"/>
    <property type="match status" value="1"/>
</dbReference>
<dbReference type="GO" id="GO:0046872">
    <property type="term" value="F:metal ion binding"/>
    <property type="evidence" value="ECO:0007669"/>
    <property type="project" value="InterPro"/>
</dbReference>
<evidence type="ECO:0000256" key="9">
    <source>
        <dbReference type="PROSITE-ProRule" id="PRU00409"/>
    </source>
</evidence>
<keyword evidence="3" id="KW-0436">Ligase</keyword>
<dbReference type="PROSITE" id="PS50979">
    <property type="entry name" value="BC"/>
    <property type="match status" value="1"/>
</dbReference>
<comment type="caution">
    <text evidence="12">The sequence shown here is derived from an EMBL/GenBank/DDBJ whole genome shotgun (WGS) entry which is preliminary data.</text>
</comment>
<proteinExistence type="predicted"/>
<dbReference type="PROSITE" id="PS50975">
    <property type="entry name" value="ATP_GRASP"/>
    <property type="match status" value="1"/>
</dbReference>
<comment type="catalytic activity">
    <reaction evidence="8">
        <text>N(6)-biotinyl-L-lysyl-[protein] + hydrogencarbonate + ATP = N(6)-carboxybiotinyl-L-lysyl-[protein] + ADP + phosphate + H(+)</text>
        <dbReference type="Rhea" id="RHEA:13501"/>
        <dbReference type="Rhea" id="RHEA-COMP:10505"/>
        <dbReference type="Rhea" id="RHEA-COMP:10506"/>
        <dbReference type="ChEBI" id="CHEBI:15378"/>
        <dbReference type="ChEBI" id="CHEBI:17544"/>
        <dbReference type="ChEBI" id="CHEBI:30616"/>
        <dbReference type="ChEBI" id="CHEBI:43474"/>
        <dbReference type="ChEBI" id="CHEBI:83144"/>
        <dbReference type="ChEBI" id="CHEBI:83145"/>
        <dbReference type="ChEBI" id="CHEBI:456216"/>
        <dbReference type="EC" id="6.3.4.14"/>
    </reaction>
</comment>
<dbReference type="Gene3D" id="3.30.470.20">
    <property type="entry name" value="ATP-grasp fold, B domain"/>
    <property type="match status" value="1"/>
</dbReference>
<dbReference type="SUPFAM" id="SSF56059">
    <property type="entry name" value="Glutathione synthetase ATP-binding domain-like"/>
    <property type="match status" value="1"/>
</dbReference>
<dbReference type="PANTHER" id="PTHR48095:SF2">
    <property type="entry name" value="BIOTIN CARBOXYLASE, CHLOROPLASTIC"/>
    <property type="match status" value="1"/>
</dbReference>
<dbReference type="FunFam" id="3.30.1490.20:FF:000003">
    <property type="entry name" value="acetyl-CoA carboxylase isoform X1"/>
    <property type="match status" value="1"/>
</dbReference>
<dbReference type="InterPro" id="IPR005482">
    <property type="entry name" value="Biotin_COase_C"/>
</dbReference>
<evidence type="ECO:0000256" key="6">
    <source>
        <dbReference type="ARBA" id="ARBA00023211"/>
    </source>
</evidence>
<dbReference type="SUPFAM" id="SSF51246">
    <property type="entry name" value="Rudiment single hybrid motif"/>
    <property type="match status" value="1"/>
</dbReference>
<evidence type="ECO:0000313" key="12">
    <source>
        <dbReference type="EMBL" id="KRO16428.1"/>
    </source>
</evidence>
<keyword evidence="7" id="KW-0092">Biotin</keyword>
<dbReference type="Proteomes" id="UP000050969">
    <property type="component" value="Unassembled WGS sequence"/>
</dbReference>
<dbReference type="PANTHER" id="PTHR48095">
    <property type="entry name" value="PYRUVATE CARBOXYLASE SUBUNIT A"/>
    <property type="match status" value="1"/>
</dbReference>
<evidence type="ECO:0000256" key="7">
    <source>
        <dbReference type="ARBA" id="ARBA00023267"/>
    </source>
</evidence>
<name>A0A0R2MUA5_9LACO</name>
<dbReference type="GO" id="GO:0005524">
    <property type="term" value="F:ATP binding"/>
    <property type="evidence" value="ECO:0007669"/>
    <property type="project" value="UniProtKB-UniRule"/>
</dbReference>
<dbReference type="EC" id="6.3.4.14" evidence="2"/>
<keyword evidence="4 9" id="KW-0547">Nucleotide-binding</keyword>
<sequence length="456" mass="48527">MSDMFQKVLVANRGEIAVRVIQSLRELGIASVAVYSTADRHSLAVKLADEAICIGDSPAVKSYLNMQNIVSAAILTGADAIHPGFGFLSENALFAQLCADAGIIFIGPKPETITRMGDKAQARATMEALAVPVIPGSHALTTLADAQAAAGTLGYPVMLKAAAGGGGKGIRLLATEAALRADFPAAQGEAKAAFGDDTMYLEKVITSAKHIEVQVLRDQAGHTTIFPERDCSLQRHSQKVVEESPCATLSAAGRAHLQQLARTIADGIDYLNAGTIEFLMDQEEHFYFMEMNTRIQVEHPITELVTGVDLIAWQIQIAAGTPLMLAETLPVLGAAIECRVNAEDPARDFQPATGAITALRLPSGLGVRVDCGIQAGDTITPYYDAMLAKVIVHAATRQQALAKMQRALREFDLRGLQTNVAFQQALLASPAVLSGDTTTNYIGETFLTQWQSEVAG</sequence>
<dbReference type="NCBIfam" id="NF006367">
    <property type="entry name" value="PRK08591.1"/>
    <property type="match status" value="1"/>
</dbReference>
<gene>
    <name evidence="12" type="ORF">IV56_GL001210</name>
</gene>
<dbReference type="STRING" id="1293598.IV56_GL001210"/>
<feature type="domain" description="ATP-grasp" evidence="10">
    <location>
        <begin position="123"/>
        <end position="319"/>
    </location>
</feature>
<dbReference type="SUPFAM" id="SSF52440">
    <property type="entry name" value="PreATP-grasp domain"/>
    <property type="match status" value="1"/>
</dbReference>
<evidence type="ECO:0000256" key="5">
    <source>
        <dbReference type="ARBA" id="ARBA00022840"/>
    </source>
</evidence>
<evidence type="ECO:0000313" key="13">
    <source>
        <dbReference type="Proteomes" id="UP000050969"/>
    </source>
</evidence>
<evidence type="ECO:0000259" key="11">
    <source>
        <dbReference type="PROSITE" id="PS50979"/>
    </source>
</evidence>
<dbReference type="InterPro" id="IPR016185">
    <property type="entry name" value="PreATP-grasp_dom_sf"/>
</dbReference>
<dbReference type="InterPro" id="IPR005481">
    <property type="entry name" value="BC-like_N"/>
</dbReference>
<reference evidence="12 13" key="1">
    <citation type="journal article" date="2015" name="Genome Announc.">
        <title>Expanding the biotechnology potential of lactobacilli through comparative genomics of 213 strains and associated genera.</title>
        <authorList>
            <person name="Sun Z."/>
            <person name="Harris H.M."/>
            <person name="McCann A."/>
            <person name="Guo C."/>
            <person name="Argimon S."/>
            <person name="Zhang W."/>
            <person name="Yang X."/>
            <person name="Jeffery I.B."/>
            <person name="Cooney J.C."/>
            <person name="Kagawa T.F."/>
            <person name="Liu W."/>
            <person name="Song Y."/>
            <person name="Salvetti E."/>
            <person name="Wrobel A."/>
            <person name="Rasinkangas P."/>
            <person name="Parkhill J."/>
            <person name="Rea M.C."/>
            <person name="O'Sullivan O."/>
            <person name="Ritari J."/>
            <person name="Douillard F.P."/>
            <person name="Paul Ross R."/>
            <person name="Yang R."/>
            <person name="Briner A.E."/>
            <person name="Felis G.E."/>
            <person name="de Vos W.M."/>
            <person name="Barrangou R."/>
            <person name="Klaenhammer T.R."/>
            <person name="Caufield P.W."/>
            <person name="Cui Y."/>
            <person name="Zhang H."/>
            <person name="O'Toole P.W."/>
        </authorList>
    </citation>
    <scope>NUCLEOTIDE SEQUENCE [LARGE SCALE GENOMIC DNA]</scope>
    <source>
        <strain evidence="12 13">DSM 24301</strain>
    </source>
</reference>
<protein>
    <recommendedName>
        <fullName evidence="2">biotin carboxylase</fullName>
        <ecNumber evidence="2">6.3.4.14</ecNumber>
    </recommendedName>
</protein>
<dbReference type="InterPro" id="IPR011054">
    <property type="entry name" value="Rudment_hybrid_motif"/>
</dbReference>
<dbReference type="PATRIC" id="fig|1293598.4.peg.1273"/>
<evidence type="ECO:0000256" key="1">
    <source>
        <dbReference type="ARBA" id="ARBA00003761"/>
    </source>
</evidence>
<feature type="domain" description="Biotin carboxylation" evidence="11">
    <location>
        <begin position="4"/>
        <end position="447"/>
    </location>
</feature>
<dbReference type="GO" id="GO:0004075">
    <property type="term" value="F:biotin carboxylase activity"/>
    <property type="evidence" value="ECO:0007669"/>
    <property type="project" value="UniProtKB-EC"/>
</dbReference>
<keyword evidence="5 9" id="KW-0067">ATP-binding</keyword>
<dbReference type="InterPro" id="IPR005479">
    <property type="entry name" value="CPAse_ATP-bd"/>
</dbReference>